<evidence type="ECO:0000313" key="3">
    <source>
        <dbReference type="EMBL" id="AOW20754.1"/>
    </source>
</evidence>
<dbReference type="Pfam" id="PF07728">
    <property type="entry name" value="AAA_5"/>
    <property type="match status" value="1"/>
</dbReference>
<accession>A0A1D8P860</accession>
<dbReference type="GO" id="GO:0005524">
    <property type="term" value="F:ATP binding"/>
    <property type="evidence" value="ECO:0007669"/>
    <property type="project" value="InterPro"/>
</dbReference>
<keyword evidence="4" id="KW-1185">Reference proteome</keyword>
<dbReference type="InterPro" id="IPR052934">
    <property type="entry name" value="Methyl-DNA_Rec/Restrict_Enz"/>
</dbReference>
<dbReference type="KEGG" id="lul:LPB138_08730"/>
<dbReference type="Pfam" id="PF26345">
    <property type="entry name" value="ScoMcrA_N"/>
    <property type="match status" value="1"/>
</dbReference>
<protein>
    <submittedName>
        <fullName evidence="3">Uncharacterized protein</fullName>
    </submittedName>
</protein>
<name>A0A1D8P860_9FLAO</name>
<gene>
    <name evidence="3" type="ORF">LPB138_08730</name>
</gene>
<organism evidence="3 4">
    <name type="scientific">Urechidicola croceus</name>
    <dbReference type="NCBI Taxonomy" id="1850246"/>
    <lineage>
        <taxon>Bacteria</taxon>
        <taxon>Pseudomonadati</taxon>
        <taxon>Bacteroidota</taxon>
        <taxon>Flavobacteriia</taxon>
        <taxon>Flavobacteriales</taxon>
        <taxon>Flavobacteriaceae</taxon>
        <taxon>Urechidicola</taxon>
    </lineage>
</organism>
<evidence type="ECO:0000259" key="2">
    <source>
        <dbReference type="Pfam" id="PF26345"/>
    </source>
</evidence>
<dbReference type="InterPro" id="IPR027417">
    <property type="entry name" value="P-loop_NTPase"/>
</dbReference>
<dbReference type="REBASE" id="162276">
    <property type="entry name" value="Lsp138McrBCP"/>
</dbReference>
<evidence type="ECO:0000259" key="1">
    <source>
        <dbReference type="Pfam" id="PF07728"/>
    </source>
</evidence>
<proteinExistence type="predicted"/>
<dbReference type="PANTHER" id="PTHR37291:SF1">
    <property type="entry name" value="TYPE IV METHYL-DIRECTED RESTRICTION ENZYME ECOKMCRB SUBUNIT"/>
    <property type="match status" value="1"/>
</dbReference>
<dbReference type="STRING" id="1850246.LPB138_08730"/>
<reference evidence="3 4" key="1">
    <citation type="submission" date="2016-10" db="EMBL/GenBank/DDBJ databases">
        <title>Lutibacter sp. LPB0138, isolated from marine gastropod.</title>
        <authorList>
            <person name="Kim E."/>
            <person name="Yi H."/>
        </authorList>
    </citation>
    <scope>NUCLEOTIDE SEQUENCE [LARGE SCALE GENOMIC DNA]</scope>
    <source>
        <strain evidence="3 4">LPB0138</strain>
    </source>
</reference>
<sequence>MPKKLKFNMLFDQVTKEHIIQGIKDYEEKGLPNDFGPSSTYDLVYNNNKYPPKAIMAYANYHAAGRKIERYFKGGLGTDCFKAFERNNFAVIKKKDQNMNENLYDLKQEFLTTWPIERLEKMKLEEYTNLEKTSFCYWIEHITTELGSVAGGSSYKFGIYKRSSYSDVKEESNRTTDGEYAWFKKYGENSKEQAFDTVKKIIVKIAQSAKNNNLELIDDIDLGVAYKWKIAFLYGEYNCLNIFKMDALQWIASELKIEYSNKTPVSYYHINILETKDIDDEYYEFSHGLWRQYDLRSIDVKKDFAKWLNTNTFESYRAYLGYTNKGIEEKLDEINNFFEDFDFYKVDPNKVDNHIKNILFLFSKKERIKTPEFVEYDLKNSNGIPKAILGKNNYIKFLNEKFEMKTNEKETLETLLKEFRVHIKGYADFTIKTYSDNFNLYLKNYLEKKATKYFDEFDYKTLSQISFSNYEKKTYKSQDHRGKGHVHFISFFKNKIVLNKYKVVRIESATNQIFYGPPGTGKTYYLKNELFKKYTSRETSITREQYFETVVSECSWWQVIAIALIELGRSKVSDIFEHEWVRKKASLSNSKTIRPTLWGQLQSHTIDECEFVNVTNRQQPLIFNKTADSYWEILEDQVEELVPELYNLKKSVENYDPDPDKIVKHFDFVTFHQSFSYEDFIEGIKPIMPENGEIVEDLGYKIVPGVFKEICNKAGNDPNNRYAIFIDEINRGNVSAIFGELITLIETDKRLGAKNELKIKLPYSKKEFGVPSNLDIYGTMNTADRSVEALDTALRRRFEFKEKMPDLDVITYEKVEGVKLSEVLKTINDRIELLIDRDHTIGHSYFINVDSPEKLANVFNNKIVPLLQEYFYGDYGKIGLVLGEGFVEYKDNAKIQFAGFKYEGQDDFKRPTFVLIKVEEATIIDAVTTLLGRGKTRIS</sequence>
<feature type="domain" description="ATPase dynein-related AAA" evidence="1">
    <location>
        <begin position="668"/>
        <end position="798"/>
    </location>
</feature>
<dbReference type="SUPFAM" id="SSF52540">
    <property type="entry name" value="P-loop containing nucleoside triphosphate hydrolases"/>
    <property type="match status" value="1"/>
</dbReference>
<dbReference type="EMBL" id="CP017478">
    <property type="protein sequence ID" value="AOW20754.1"/>
    <property type="molecule type" value="Genomic_DNA"/>
</dbReference>
<dbReference type="GO" id="GO:0016887">
    <property type="term" value="F:ATP hydrolysis activity"/>
    <property type="evidence" value="ECO:0007669"/>
    <property type="project" value="InterPro"/>
</dbReference>
<dbReference type="Proteomes" id="UP000176050">
    <property type="component" value="Chromosome"/>
</dbReference>
<evidence type="ECO:0000313" key="4">
    <source>
        <dbReference type="Proteomes" id="UP000176050"/>
    </source>
</evidence>
<feature type="domain" description="ScoMcrA-like N-terminal head" evidence="2">
    <location>
        <begin position="13"/>
        <end position="76"/>
    </location>
</feature>
<dbReference type="PANTHER" id="PTHR37291">
    <property type="entry name" value="5-METHYLCYTOSINE-SPECIFIC RESTRICTION ENZYME B"/>
    <property type="match status" value="1"/>
</dbReference>
<dbReference type="Gene3D" id="3.40.50.300">
    <property type="entry name" value="P-loop containing nucleotide triphosphate hydrolases"/>
    <property type="match status" value="1"/>
</dbReference>
<dbReference type="AlphaFoldDB" id="A0A1D8P860"/>
<dbReference type="InterPro" id="IPR058807">
    <property type="entry name" value="ScoMcrA_N"/>
</dbReference>
<dbReference type="InterPro" id="IPR011704">
    <property type="entry name" value="ATPase_dyneun-rel_AAA"/>
</dbReference>